<dbReference type="Proteomes" id="UP001420932">
    <property type="component" value="Unassembled WGS sequence"/>
</dbReference>
<sequence length="174" mass="19275">MPNTLTHSSPVSLARLTLSRTRLAGLVHSPPSRAHLASLSRSRTRLAHLVASLVSLARLPRALALALLSLTLLASLARSQGRSISRPVVQSARLAEIVSMVLWFCVELVVMDRTSILGDTIDYMKELLSRIKNLQEEMNVNSDELNLMGIFKELKTNEIMIRNTPKILCISTIH</sequence>
<keyword evidence="2" id="KW-1185">Reference proteome</keyword>
<comment type="caution">
    <text evidence="1">The sequence shown here is derived from an EMBL/GenBank/DDBJ whole genome shotgun (WGS) entry which is preliminary data.</text>
</comment>
<reference evidence="1 2" key="1">
    <citation type="submission" date="2024-01" db="EMBL/GenBank/DDBJ databases">
        <title>Genome assemblies of Stephania.</title>
        <authorList>
            <person name="Yang L."/>
        </authorList>
    </citation>
    <scope>NUCLEOTIDE SEQUENCE [LARGE SCALE GENOMIC DNA]</scope>
    <source>
        <strain evidence="1">YNDBR</strain>
        <tissue evidence="1">Leaf</tissue>
    </source>
</reference>
<name>A0AAP0HS56_9MAGN</name>
<proteinExistence type="predicted"/>
<dbReference type="AlphaFoldDB" id="A0AAP0HS56"/>
<gene>
    <name evidence="1" type="ORF">Syun_026418</name>
</gene>
<dbReference type="EMBL" id="JBBNAF010000011">
    <property type="protein sequence ID" value="KAK9099373.1"/>
    <property type="molecule type" value="Genomic_DNA"/>
</dbReference>
<organism evidence="1 2">
    <name type="scientific">Stephania yunnanensis</name>
    <dbReference type="NCBI Taxonomy" id="152371"/>
    <lineage>
        <taxon>Eukaryota</taxon>
        <taxon>Viridiplantae</taxon>
        <taxon>Streptophyta</taxon>
        <taxon>Embryophyta</taxon>
        <taxon>Tracheophyta</taxon>
        <taxon>Spermatophyta</taxon>
        <taxon>Magnoliopsida</taxon>
        <taxon>Ranunculales</taxon>
        <taxon>Menispermaceae</taxon>
        <taxon>Menispermoideae</taxon>
        <taxon>Cissampelideae</taxon>
        <taxon>Stephania</taxon>
    </lineage>
</organism>
<evidence type="ECO:0000313" key="2">
    <source>
        <dbReference type="Proteomes" id="UP001420932"/>
    </source>
</evidence>
<accession>A0AAP0HS56</accession>
<protein>
    <submittedName>
        <fullName evidence="1">Uncharacterized protein</fullName>
    </submittedName>
</protein>
<evidence type="ECO:0000313" key="1">
    <source>
        <dbReference type="EMBL" id="KAK9099373.1"/>
    </source>
</evidence>